<accession>A0AC59HW96</accession>
<proteinExistence type="predicted"/>
<keyword evidence="1" id="KW-0614">Plasmid</keyword>
<evidence type="ECO:0000313" key="2">
    <source>
        <dbReference type="Proteomes" id="UP001317613"/>
    </source>
</evidence>
<sequence length="129" mass="14817">MSFFFSYGGEKLEAVVAEREAKGMKEIAIQEKDLTLQWRGNTGKLVKVRLKNTRAMEMWYNKQITEENIQEITTLNIIKNGKSLALEVYPEKSIYVKPNLGKINVPVFFIKTPINRGVFEEIFGETLKG</sequence>
<geneLocation type="plasmid" evidence="1 2">
    <name>pSVR2332</name>
</geneLocation>
<protein>
    <submittedName>
        <fullName evidence="1">PrgU protein</fullName>
    </submittedName>
</protein>
<dbReference type="EMBL" id="AP026730">
    <property type="protein sequence ID" value="BDQ63870.1"/>
    <property type="molecule type" value="Genomic_DNA"/>
</dbReference>
<gene>
    <name evidence="1" type="ORF">EfsSVR2332_39480</name>
</gene>
<name>A0AC59HW96_ENTFL</name>
<reference evidence="1" key="1">
    <citation type="submission" date="2022-08" db="EMBL/GenBank/DDBJ databases">
        <title>Molecular epidemiological analysis of five strains of VanD-type vancomycin-resistant Enterococcus faecalis.</title>
        <authorList>
            <person name="Mimura K."/>
            <person name="Hashimoto Y."/>
            <person name="Tomita H."/>
        </authorList>
    </citation>
    <scope>NUCLEOTIDE SEQUENCE</scope>
    <source>
        <strain evidence="1">SVR2332</strain>
        <plasmid evidence="1">pSVR2332</plasmid>
    </source>
</reference>
<evidence type="ECO:0000313" key="1">
    <source>
        <dbReference type="EMBL" id="BDQ63870.1"/>
    </source>
</evidence>
<organism evidence="1 2">
    <name type="scientific">Enterococcus faecalis</name>
    <name type="common">Streptococcus faecalis</name>
    <dbReference type="NCBI Taxonomy" id="1351"/>
    <lineage>
        <taxon>Bacteria</taxon>
        <taxon>Bacillati</taxon>
        <taxon>Bacillota</taxon>
        <taxon>Bacilli</taxon>
        <taxon>Lactobacillales</taxon>
        <taxon>Enterococcaceae</taxon>
        <taxon>Enterococcus</taxon>
    </lineage>
</organism>
<dbReference type="Proteomes" id="UP001317613">
    <property type="component" value="Plasmid pSVR2332"/>
</dbReference>